<sequence length="61" mass="6932">MRGWLSCDPNESAGNASTSRGILAQDTRDHIILFTFYICRTMEKDSHRRLRGCGTSPRPFT</sequence>
<protein>
    <submittedName>
        <fullName evidence="2">Uncharacterized protein</fullName>
    </submittedName>
</protein>
<proteinExistence type="predicted"/>
<reference evidence="2 3" key="1">
    <citation type="submission" date="2020-04" db="EMBL/GenBank/DDBJ databases">
        <authorList>
            <person name="Hogendoorn C."/>
        </authorList>
    </citation>
    <scope>NUCLEOTIDE SEQUENCE [LARGE SCALE GENOMIC DNA]</scope>
    <source>
        <strain evidence="2">COOX1</strain>
    </source>
</reference>
<evidence type="ECO:0000313" key="3">
    <source>
        <dbReference type="Proteomes" id="UP000502196"/>
    </source>
</evidence>
<accession>A0A6F9EDQ2</accession>
<name>A0A6F9EDQ2_9BACL</name>
<dbReference type="EMBL" id="LR792683">
    <property type="protein sequence ID" value="CAB3394987.1"/>
    <property type="molecule type" value="Genomic_DNA"/>
</dbReference>
<dbReference type="Proteomes" id="UP000502196">
    <property type="component" value="Chromosome"/>
</dbReference>
<evidence type="ECO:0000256" key="1">
    <source>
        <dbReference type="SAM" id="MobiDB-lite"/>
    </source>
</evidence>
<evidence type="ECO:0000313" key="2">
    <source>
        <dbReference type="EMBL" id="CAB3394987.1"/>
    </source>
</evidence>
<organism evidence="2 3">
    <name type="scientific">Kyrpidia spormannii</name>
    <dbReference type="NCBI Taxonomy" id="2055160"/>
    <lineage>
        <taxon>Bacteria</taxon>
        <taxon>Bacillati</taxon>
        <taxon>Bacillota</taxon>
        <taxon>Bacilli</taxon>
        <taxon>Bacillales</taxon>
        <taxon>Alicyclobacillaceae</taxon>
        <taxon>Kyrpidia</taxon>
    </lineage>
</organism>
<feature type="region of interest" description="Disordered" evidence="1">
    <location>
        <begin position="1"/>
        <end position="21"/>
    </location>
</feature>
<dbReference type="AlphaFoldDB" id="A0A6F9EDQ2"/>
<gene>
    <name evidence="2" type="ORF">COOX1_2684</name>
</gene>